<organism evidence="3">
    <name type="scientific">Micrurus corallinus</name>
    <name type="common">Brazilian coral snake</name>
    <dbReference type="NCBI Taxonomy" id="54390"/>
    <lineage>
        <taxon>Eukaryota</taxon>
        <taxon>Metazoa</taxon>
        <taxon>Chordata</taxon>
        <taxon>Craniata</taxon>
        <taxon>Vertebrata</taxon>
        <taxon>Euteleostomi</taxon>
        <taxon>Lepidosauria</taxon>
        <taxon>Squamata</taxon>
        <taxon>Bifurcata</taxon>
        <taxon>Unidentata</taxon>
        <taxon>Episquamata</taxon>
        <taxon>Toxicofera</taxon>
        <taxon>Serpentes</taxon>
        <taxon>Colubroidea</taxon>
        <taxon>Elapidae</taxon>
        <taxon>Elapinae</taxon>
        <taxon>Micrurus</taxon>
    </lineage>
</organism>
<dbReference type="AlphaFoldDB" id="A0A2D4GAC5"/>
<protein>
    <recommendedName>
        <fullName evidence="4">Protein FAM219A</fullName>
    </recommendedName>
</protein>
<reference evidence="3" key="2">
    <citation type="submission" date="2017-11" db="EMBL/GenBank/DDBJ databases">
        <title>Coralsnake Venomics: Analyses of Venom Gland Transcriptomes and Proteomes of Six Brazilian Taxa.</title>
        <authorList>
            <person name="Aird S.D."/>
            <person name="Jorge da Silva N."/>
            <person name="Qiu L."/>
            <person name="Villar-Briones A."/>
            <person name="Aparecida-Saddi V."/>
            <person name="Campos-Telles M.P."/>
            <person name="Grau M."/>
            <person name="Mikheyev A.S."/>
        </authorList>
    </citation>
    <scope>NUCLEOTIDE SEQUENCE</scope>
    <source>
        <tissue evidence="3">Venom_gland</tissue>
    </source>
</reference>
<evidence type="ECO:0000256" key="2">
    <source>
        <dbReference type="SAM" id="MobiDB-lite"/>
    </source>
</evidence>
<evidence type="ECO:0008006" key="4">
    <source>
        <dbReference type="Google" id="ProtNLM"/>
    </source>
</evidence>
<sequence>MHLCAHGGHLEAVDLLHHGAGVAARLIPAVRAEMQPLDPAAASISDRDCDPREGETVAMNYKPSPLQVKLEKQRELARKGSLKNGTMGSPVNQQPKKTNVMARTRLVVPNKGYSSLDQSPDEKPLVALDTDR</sequence>
<dbReference type="PANTHER" id="PTHR31281">
    <property type="entry name" value="PROTEIN FAM219A"/>
    <property type="match status" value="1"/>
</dbReference>
<dbReference type="InterPro" id="IPR029339">
    <property type="entry name" value="FAM219"/>
</dbReference>
<dbReference type="EMBL" id="IACJ01109952">
    <property type="protein sequence ID" value="LAA56668.1"/>
    <property type="molecule type" value="Transcribed_RNA"/>
</dbReference>
<reference evidence="3" key="1">
    <citation type="submission" date="2017-07" db="EMBL/GenBank/DDBJ databases">
        <authorList>
            <person name="Mikheyev A."/>
            <person name="Grau M."/>
        </authorList>
    </citation>
    <scope>NUCLEOTIDE SEQUENCE</scope>
    <source>
        <tissue evidence="3">Venom_gland</tissue>
    </source>
</reference>
<comment type="similarity">
    <text evidence="1">Belongs to the FAM219 family.</text>
</comment>
<feature type="region of interest" description="Disordered" evidence="2">
    <location>
        <begin position="76"/>
        <end position="132"/>
    </location>
</feature>
<dbReference type="PANTHER" id="PTHR31281:SF0">
    <property type="entry name" value="PROTEIN FAM219A"/>
    <property type="match status" value="1"/>
</dbReference>
<feature type="compositionally biased region" description="Polar residues" evidence="2">
    <location>
        <begin position="83"/>
        <end position="97"/>
    </location>
</feature>
<evidence type="ECO:0000256" key="1">
    <source>
        <dbReference type="ARBA" id="ARBA00010549"/>
    </source>
</evidence>
<feature type="compositionally biased region" description="Basic and acidic residues" evidence="2">
    <location>
        <begin position="120"/>
        <end position="132"/>
    </location>
</feature>
<proteinExistence type="inferred from homology"/>
<name>A0A2D4GAC5_MICCO</name>
<dbReference type="Pfam" id="PF15260">
    <property type="entry name" value="FAM219A"/>
    <property type="match status" value="1"/>
</dbReference>
<evidence type="ECO:0000313" key="3">
    <source>
        <dbReference type="EMBL" id="LAA56668.1"/>
    </source>
</evidence>
<accession>A0A2D4GAC5</accession>